<evidence type="ECO:0000313" key="1">
    <source>
        <dbReference type="EMBL" id="KAG5478645.1"/>
    </source>
</evidence>
<name>A0A836HKT5_9TRYP</name>
<evidence type="ECO:0000313" key="2">
    <source>
        <dbReference type="Proteomes" id="UP000673552"/>
    </source>
</evidence>
<protein>
    <submittedName>
        <fullName evidence="1">Uncharacterized protein</fullName>
    </submittedName>
</protein>
<dbReference type="KEGG" id="lmat:92515993"/>
<dbReference type="EMBL" id="JAFEUZ010000023">
    <property type="protein sequence ID" value="KAG5478645.1"/>
    <property type="molecule type" value="Genomic_DNA"/>
</dbReference>
<keyword evidence="2" id="KW-1185">Reference proteome</keyword>
<accession>A0A836HKT5</accession>
<sequence>MPMNEPAFTTNEDRVERLRANYNEGVLCESMPTTDREERDQRCLHVSHEKLIFLFQNAMEDYSRRVKNQKVREYNEAYMWTSSLPSQSHDRKFRFPF</sequence>
<dbReference type="RefSeq" id="XP_067178586.1">
    <property type="nucleotide sequence ID" value="XM_067323481.1"/>
</dbReference>
<dbReference type="Proteomes" id="UP000673552">
    <property type="component" value="Unassembled WGS sequence"/>
</dbReference>
<gene>
    <name evidence="1" type="ORF">LSCM1_06049</name>
</gene>
<proteinExistence type="predicted"/>
<organism evidence="1 2">
    <name type="scientific">Leishmania martiniquensis</name>
    <dbReference type="NCBI Taxonomy" id="1580590"/>
    <lineage>
        <taxon>Eukaryota</taxon>
        <taxon>Discoba</taxon>
        <taxon>Euglenozoa</taxon>
        <taxon>Kinetoplastea</taxon>
        <taxon>Metakinetoplastina</taxon>
        <taxon>Trypanosomatida</taxon>
        <taxon>Trypanosomatidae</taxon>
        <taxon>Leishmaniinae</taxon>
        <taxon>Leishmania</taxon>
    </lineage>
</organism>
<dbReference type="AlphaFoldDB" id="A0A836HKT5"/>
<dbReference type="OrthoDB" id="269777at2759"/>
<reference evidence="2" key="1">
    <citation type="journal article" date="2021" name="Microbiol. Resour. Announc.">
        <title>LGAAP: Leishmaniinae Genome Assembly and Annotation Pipeline.</title>
        <authorList>
            <person name="Almutairi H."/>
            <person name="Urbaniak M.D."/>
            <person name="Bates M.D."/>
            <person name="Jariyapan N."/>
            <person name="Kwakye-Nuako G."/>
            <person name="Thomaz-Soccol V."/>
            <person name="Al-Salem W.S."/>
            <person name="Dillon R.J."/>
            <person name="Bates P.A."/>
            <person name="Gatherer D."/>
        </authorList>
    </citation>
    <scope>NUCLEOTIDE SEQUENCE [LARGE SCALE GENOMIC DNA]</scope>
</reference>
<dbReference type="GeneID" id="92515993"/>
<reference evidence="2" key="2">
    <citation type="journal article" date="2021" name="Sci. Data">
        <title>Chromosome-scale genome sequencing, assembly and annotation of six genomes from subfamily Leishmaniinae.</title>
        <authorList>
            <person name="Almutairi H."/>
            <person name="Urbaniak M.D."/>
            <person name="Bates M.D."/>
            <person name="Jariyapan N."/>
            <person name="Kwakye-Nuako G."/>
            <person name="Thomaz Soccol V."/>
            <person name="Al-Salem W.S."/>
            <person name="Dillon R.J."/>
            <person name="Bates P.A."/>
            <person name="Gatherer D."/>
        </authorList>
    </citation>
    <scope>NUCLEOTIDE SEQUENCE [LARGE SCALE GENOMIC DNA]</scope>
</reference>
<comment type="caution">
    <text evidence="1">The sequence shown here is derived from an EMBL/GenBank/DDBJ whole genome shotgun (WGS) entry which is preliminary data.</text>
</comment>